<evidence type="ECO:0000313" key="8">
    <source>
        <dbReference type="EMBL" id="MFC6017243.1"/>
    </source>
</evidence>
<evidence type="ECO:0000256" key="1">
    <source>
        <dbReference type="ARBA" id="ARBA00008857"/>
    </source>
</evidence>
<evidence type="ECO:0000256" key="4">
    <source>
        <dbReference type="ARBA" id="ARBA00023172"/>
    </source>
</evidence>
<dbReference type="InterPro" id="IPR013762">
    <property type="entry name" value="Integrase-like_cat_sf"/>
</dbReference>
<keyword evidence="2" id="KW-0229">DNA integration</keyword>
<proteinExistence type="inferred from homology"/>
<keyword evidence="4" id="KW-0233">DNA recombination</keyword>
<keyword evidence="9" id="KW-1185">Reference proteome</keyword>
<comment type="similarity">
    <text evidence="1">Belongs to the 'phage' integrase family.</text>
</comment>
<dbReference type="PANTHER" id="PTHR30629">
    <property type="entry name" value="PROPHAGE INTEGRASE"/>
    <property type="match status" value="1"/>
</dbReference>
<dbReference type="InterPro" id="IPR050808">
    <property type="entry name" value="Phage_Integrase"/>
</dbReference>
<organism evidence="8 9">
    <name type="scientific">Plantactinospora solaniradicis</name>
    <dbReference type="NCBI Taxonomy" id="1723736"/>
    <lineage>
        <taxon>Bacteria</taxon>
        <taxon>Bacillati</taxon>
        <taxon>Actinomycetota</taxon>
        <taxon>Actinomycetes</taxon>
        <taxon>Micromonosporales</taxon>
        <taxon>Micromonosporaceae</taxon>
        <taxon>Plantactinospora</taxon>
    </lineage>
</organism>
<dbReference type="InterPro" id="IPR011010">
    <property type="entry name" value="DNA_brk_join_enz"/>
</dbReference>
<gene>
    <name evidence="8" type="primary">xerC</name>
    <name evidence="8" type="ORF">ACFP2T_13625</name>
</gene>
<dbReference type="Gene3D" id="1.10.150.130">
    <property type="match status" value="1"/>
</dbReference>
<evidence type="ECO:0000256" key="3">
    <source>
        <dbReference type="ARBA" id="ARBA00023125"/>
    </source>
</evidence>
<dbReference type="InterPro" id="IPR010998">
    <property type="entry name" value="Integrase_recombinase_N"/>
</dbReference>
<dbReference type="RefSeq" id="WP_377421359.1">
    <property type="nucleotide sequence ID" value="NZ_JBHSPR010000010.1"/>
</dbReference>
<evidence type="ECO:0000259" key="7">
    <source>
        <dbReference type="PROSITE" id="PS51900"/>
    </source>
</evidence>
<dbReference type="SUPFAM" id="SSF56349">
    <property type="entry name" value="DNA breaking-rejoining enzymes"/>
    <property type="match status" value="1"/>
</dbReference>
<dbReference type="Gene3D" id="1.10.443.10">
    <property type="entry name" value="Intergrase catalytic core"/>
    <property type="match status" value="1"/>
</dbReference>
<reference evidence="9" key="1">
    <citation type="journal article" date="2019" name="Int. J. Syst. Evol. Microbiol.">
        <title>The Global Catalogue of Microorganisms (GCM) 10K type strain sequencing project: providing services to taxonomists for standard genome sequencing and annotation.</title>
        <authorList>
            <consortium name="The Broad Institute Genomics Platform"/>
            <consortium name="The Broad Institute Genome Sequencing Center for Infectious Disease"/>
            <person name="Wu L."/>
            <person name="Ma J."/>
        </authorList>
    </citation>
    <scope>NUCLEOTIDE SEQUENCE [LARGE SCALE GENOMIC DNA]</scope>
    <source>
        <strain evidence="9">ZS-35-S2</strain>
    </source>
</reference>
<keyword evidence="3 5" id="KW-0238">DNA-binding</keyword>
<accession>A0ABW1KAB0</accession>
<dbReference type="PROSITE" id="PS51900">
    <property type="entry name" value="CB"/>
    <property type="match status" value="1"/>
</dbReference>
<dbReference type="Proteomes" id="UP001596203">
    <property type="component" value="Unassembled WGS sequence"/>
</dbReference>
<comment type="caution">
    <text evidence="8">The sequence shown here is derived from an EMBL/GenBank/DDBJ whole genome shotgun (WGS) entry which is preliminary data.</text>
</comment>
<dbReference type="Pfam" id="PF00589">
    <property type="entry name" value="Phage_integrase"/>
    <property type="match status" value="1"/>
</dbReference>
<protein>
    <submittedName>
        <fullName evidence="8">Tyrosine recombinase XerC</fullName>
    </submittedName>
</protein>
<evidence type="ECO:0000256" key="5">
    <source>
        <dbReference type="PROSITE-ProRule" id="PRU01248"/>
    </source>
</evidence>
<sequence>MKGSIKRYCTCTDPDTGRQLSPNCPALKSDSKHGSWAYRDRLPTTDGVKPKPFQRRGFATKTAAGKFRSDVYALLDLARGDTATENRLGDFVFEKTKRGGQLPTVEDVKRRLGIGTQLDRSSTVAELLEQWYAVKKRAKRDSTLHTWRGHLDNWLLPFLGEFPAERLSALHITDLFDMIDEWNAEIVKAEQEGRAPVLPGDRRPRPRNCGVATQRRIFATLRNAYNWAMKAKPVRLVDFNPCDGVEMPGEYRDPELTWDPEQVGTFLEGTTDDPLHDLYRLVLLHGPRRGEAVGARWAGYDHPTRILRVIRPLVQVGGRLVESRPKSRAGERVLFLDEGTSDGIRSLRPQQARNRLLLGEAYEDNDLIWCREDGTPYSPEYVSRHFKDLARGLGLPVIKLHGGRHTAATLRLEAGTDIRVVSEQMGHSKTGITRDLYQHVRRAVLDKATDAVIELLPKQQRRRKATG</sequence>
<dbReference type="InterPro" id="IPR002104">
    <property type="entry name" value="Integrase_catalytic"/>
</dbReference>
<dbReference type="EMBL" id="JBHSPR010000010">
    <property type="protein sequence ID" value="MFC6017243.1"/>
    <property type="molecule type" value="Genomic_DNA"/>
</dbReference>
<dbReference type="InterPro" id="IPR044068">
    <property type="entry name" value="CB"/>
</dbReference>
<dbReference type="CDD" id="cd01189">
    <property type="entry name" value="INT_ICEBs1_C_like"/>
    <property type="match status" value="1"/>
</dbReference>
<feature type="domain" description="Tyr recombinase" evidence="6">
    <location>
        <begin position="251"/>
        <end position="450"/>
    </location>
</feature>
<feature type="domain" description="Core-binding (CB)" evidence="7">
    <location>
        <begin position="122"/>
        <end position="229"/>
    </location>
</feature>
<evidence type="ECO:0000256" key="2">
    <source>
        <dbReference type="ARBA" id="ARBA00022908"/>
    </source>
</evidence>
<evidence type="ECO:0000259" key="6">
    <source>
        <dbReference type="PROSITE" id="PS51898"/>
    </source>
</evidence>
<name>A0ABW1KAB0_9ACTN</name>
<dbReference type="PANTHER" id="PTHR30629:SF2">
    <property type="entry name" value="PROPHAGE INTEGRASE INTS-RELATED"/>
    <property type="match status" value="1"/>
</dbReference>
<evidence type="ECO:0000313" key="9">
    <source>
        <dbReference type="Proteomes" id="UP001596203"/>
    </source>
</evidence>
<dbReference type="PROSITE" id="PS51898">
    <property type="entry name" value="TYR_RECOMBINASE"/>
    <property type="match status" value="1"/>
</dbReference>